<dbReference type="SMART" id="SM00869">
    <property type="entry name" value="Autotransporter"/>
    <property type="match status" value="1"/>
</dbReference>
<gene>
    <name evidence="3" type="ORF">C7I55_11500</name>
</gene>
<protein>
    <recommendedName>
        <fullName evidence="2">Autotransporter domain-containing protein</fullName>
    </recommendedName>
</protein>
<dbReference type="PROSITE" id="PS51208">
    <property type="entry name" value="AUTOTRANSPORTER"/>
    <property type="match status" value="1"/>
</dbReference>
<comment type="caution">
    <text evidence="3">The sequence shown here is derived from an EMBL/GenBank/DDBJ whole genome shotgun (WGS) entry which is preliminary data.</text>
</comment>
<reference evidence="3 4" key="1">
    <citation type="submission" date="2018-03" db="EMBL/GenBank/DDBJ databases">
        <title>The draft genome of Sphingosinicella sp. GL-C-18.</title>
        <authorList>
            <person name="Liu L."/>
            <person name="Li L."/>
            <person name="Liang L."/>
            <person name="Zhang X."/>
            <person name="Wang T."/>
        </authorList>
    </citation>
    <scope>NUCLEOTIDE SEQUENCE [LARGE SCALE GENOMIC DNA]</scope>
    <source>
        <strain evidence="3 4">GL-C-18</strain>
    </source>
</reference>
<evidence type="ECO:0000256" key="1">
    <source>
        <dbReference type="SAM" id="SignalP"/>
    </source>
</evidence>
<sequence length="2546" mass="243743">MVILKSQASRLALRSGLGVAVAAGATLLAPEAAWANCGVAGNAVVCGTTATTDTIYPANSPNDRAYGGASAAPLTLTVNAGAEVSGHGLAITNSGSGGVSVINDGVIGIDSGNVASAGGTGALSISANGGAISYVGDGNIAHNENLMSGPAFTAAQTGGVGSIAIDIGGSVYAGNGDGVAVEDVTSSTGITIVTNDVDASQDGREGISVRSDSFTGDVSVTANGSIQAGGAGISALLLQATAAGDIDIHTNGSVSAHQGIFANNQGSGSVTVTANGPIDTVNYGVGVFSNGGDITIHTGDVTSTTTEGVIAQQTSAAGAGAVRVITGDVSAASTGIIAENDGSGVVSVTANGTVTAGTLEGIRAFGHSDVIVTIANEVRGATAGLALTGGIDGAGEIAVSGPGGFRGGTGDAANINNLGAGSVRFAIGGPSSSLGGNGIYVRDTAIGGDIGVTTGAVTTSTIGREAIDVRTASTAADIAITANGDIQSSGTGIRATTADNTATGAIEILANGAVSGLTGISARNFGTGTIFVNAIGPITTTEGAGIYAQTSGGSIAVYAGTVVSTGNQAVSAWQLQGGATGTVEVSANDVSGTLGLLASTAGTGDVRVYANGTTTGTVDEGILASGGGAVSVFVADRVTGGSSGMRLKGGDGGTGDIAVIGTGAFVGQNGDAAYLLNNGAGTVTLDISGASSAVGGHGIYIRDTVLGGDIRVETGAVSALSAGSNAIDVQTLSTTANLSLTAEDDVQAGGVGMLAVIGAGGTGNMDIVANQSVSGTEGISALNFGTGTIFVSAAGPVSATTGEGVYAQSSGGNIAVYAADVISTGNTGVAGQQIQGGSTATVELSANDVSGTTGFLASNAGSGEVRIYSNGRTTGTLTEGIRASAGGAMTVFVADRVTGATNGMTLSGGAEGGGNIAVVGTGEFVALNGHAASILNGGVGDVTVDISGASSALGGSGIVVRDTVLGGDVSVTTGAVNAPDADGVGIDVQLDSTSADLTIVAEADIHGGNAGVAAGLQSNAATGDIDVTTQAAISGRYGIEAYNLGSGSTTVTAIGPVSADGAYGVSARTNAGNVIVSTGDVTSTDLAVVARQVSAGAAGVVDVTVRNVLGTQGILADNNGASGVTVRASGTVTGTSLEGIRATGNDAVTIAAAQTVTGATSGLLLVGGSGGAGDISVTGTGGFVGGTGDGANILNEGAGTVTVDISGASSSVGGHGITVADTASGGDVGVTTGAVTALDADGIAVDVRLDSISADIAIVSNGDVQGGNAGVVAGLSADAAGGHIDVTTNGAVSGRYGIEAYNLGSGSVTVTAIGPVSADGAYGVSARTNAGNVIVSTGDVTSTNLAVVARQVSAGAAGMVDVTVRNVLGTQGILADNNGASGVTVRASGTVTGTSLEGIRATGNDAVTIAAAQTVTGASSGLLLVGGSGGAGDISVTGTGGFVGGSGDGANILNEGAGTVTVDISGAGGSAGANGIVVRNSATGGDIGVRTGAITALAASANAIDVQSQSTAADITIAAHGDLQAGLAGVVARIAPDAATGDIAVTGQGLIAGEFGIVAGNAGSGSVAVVANRAITATDLGILAVANGGNIAVTAADDVRSTGASAIIAQNSLVAPNVGTINVAVNAGSTITADSADAAGIRTTIGGSSGTTTINLDGTINAGAVGISSNSISGAIITNIGASGVIDPLIGIDQTSISGAINVNNAGSVEGDLIGVRLGSTGAGAVGPITVNQIGTGRINGIAEQGLLLTGNDAAITITGNGANSSISGGTIAVQAVNSGTGAIAIAGNSIFGRTGGIAAQSTGVNNGIAVTGAGTIATTSGIGVLLRIDNAASAGDLIVDRSGSISGEVGVLAQTNGTGDITVRTGGNVTASNGPAIVARNVGAAANAGSIGITIGAGTRVTAAGGSGVVTESGLSTGATTIDVAGKIMATGAGNAGVRGSSSAGAITVNIGSAGSLDPDFGVDLATVNGALAVNNAGLISGTVAGVRLVATGSGTAMVNNNGTISGANAIAGSLSGGIFTLNNTGMLNGAINVAGSNLATSTMTNAPAALANVGSGSSSFSGSLVNSGAVNIGPGGTMSFLRNSSNSGRITFTGAGSFTTDGAMSNSGIINAHNNLTSNVVTVGGNYTGGGQFFADYSTTSSAADRLNIGGTAAGTTNVTLNRVGARSFVAGGFLPVVSVAQGAAADAFTSSSPFAQTGFVLEGFGRNPANPTQFGLVQAINPSSLSLGSLSFVAEAASSLLDAPISPYVTARTGRPANDKRVSLWMRASGGHTDQVIAASLAGGGVSIDTSDRIRVVHEAMQIGADVNVLNLGDGGWNLHLGVVGGWYDGDARLSAADRVSVETPFVGAYVAAGNGALSLEATIRKEWRNYDLAMPTMFSAGSEEVDGSATAASFHASYRIGAANGFAATPFVGFLYASSDIDDLAIDADSRYFAESDKTRIGEAGLRLSYRRDIAESYVIEPFASASLVKNWSRRAQGRFSFGQPAETFSLESVNWNRTMRYSAGIMGHARGGRVSAFVVGNLEDGSSRRGFTVNGGLRFNF</sequence>
<dbReference type="InterPro" id="IPR036709">
    <property type="entry name" value="Autotransporte_beta_dom_sf"/>
</dbReference>
<evidence type="ECO:0000259" key="2">
    <source>
        <dbReference type="PROSITE" id="PS51208"/>
    </source>
</evidence>
<evidence type="ECO:0000313" key="4">
    <source>
        <dbReference type="Proteomes" id="UP000241167"/>
    </source>
</evidence>
<dbReference type="InterPro" id="IPR012332">
    <property type="entry name" value="Autotransporter_pectin_lyase_C"/>
</dbReference>
<organism evidence="3 4">
    <name type="scientific">Allosphingosinicella deserti</name>
    <dbReference type="NCBI Taxonomy" id="2116704"/>
    <lineage>
        <taxon>Bacteria</taxon>
        <taxon>Pseudomonadati</taxon>
        <taxon>Pseudomonadota</taxon>
        <taxon>Alphaproteobacteria</taxon>
        <taxon>Sphingomonadales</taxon>
        <taxon>Sphingomonadaceae</taxon>
        <taxon>Allosphingosinicella</taxon>
    </lineage>
</organism>
<dbReference type="Gene3D" id="2.160.20.20">
    <property type="match status" value="1"/>
</dbReference>
<keyword evidence="1" id="KW-0732">Signal</keyword>
<dbReference type="EMBL" id="PXYI01000003">
    <property type="protein sequence ID" value="PSJ40892.1"/>
    <property type="molecule type" value="Genomic_DNA"/>
</dbReference>
<evidence type="ECO:0000313" key="3">
    <source>
        <dbReference type="EMBL" id="PSJ40892.1"/>
    </source>
</evidence>
<dbReference type="InterPro" id="IPR005546">
    <property type="entry name" value="Autotransporte_beta"/>
</dbReference>
<proteinExistence type="predicted"/>
<name>A0A2P7QSE8_9SPHN</name>
<feature type="signal peptide" evidence="1">
    <location>
        <begin position="1"/>
        <end position="35"/>
    </location>
</feature>
<keyword evidence="4" id="KW-1185">Reference proteome</keyword>
<accession>A0A2P7QSE8</accession>
<feature type="chain" id="PRO_5015202253" description="Autotransporter domain-containing protein" evidence="1">
    <location>
        <begin position="36"/>
        <end position="2546"/>
    </location>
</feature>
<dbReference type="SUPFAM" id="SSF103515">
    <property type="entry name" value="Autotransporter"/>
    <property type="match status" value="1"/>
</dbReference>
<dbReference type="SUPFAM" id="SSF51126">
    <property type="entry name" value="Pectin lyase-like"/>
    <property type="match status" value="1"/>
</dbReference>
<dbReference type="Proteomes" id="UP000241167">
    <property type="component" value="Unassembled WGS sequence"/>
</dbReference>
<feature type="domain" description="Autotransporter" evidence="2">
    <location>
        <begin position="2260"/>
        <end position="2546"/>
    </location>
</feature>
<dbReference type="InterPro" id="IPR011050">
    <property type="entry name" value="Pectin_lyase_fold/virulence"/>
</dbReference>